<dbReference type="Pfam" id="PF00300">
    <property type="entry name" value="His_Phos_1"/>
    <property type="match status" value="1"/>
</dbReference>
<accession>A0A4R3M1D1</accession>
<gene>
    <name evidence="1" type="ORF">EDC22_11139</name>
</gene>
<evidence type="ECO:0000313" key="1">
    <source>
        <dbReference type="EMBL" id="TCT06456.1"/>
    </source>
</evidence>
<dbReference type="InterPro" id="IPR013078">
    <property type="entry name" value="His_Pase_superF_clade-1"/>
</dbReference>
<dbReference type="CDD" id="cd07067">
    <property type="entry name" value="HP_PGM_like"/>
    <property type="match status" value="1"/>
</dbReference>
<evidence type="ECO:0000313" key="2">
    <source>
        <dbReference type="Proteomes" id="UP000295678"/>
    </source>
</evidence>
<proteinExistence type="predicted"/>
<organism evidence="1 2">
    <name type="scientific">Tepidamorphus gemmatus</name>
    <dbReference type="NCBI Taxonomy" id="747076"/>
    <lineage>
        <taxon>Bacteria</taxon>
        <taxon>Pseudomonadati</taxon>
        <taxon>Pseudomonadota</taxon>
        <taxon>Alphaproteobacteria</taxon>
        <taxon>Hyphomicrobiales</taxon>
        <taxon>Tepidamorphaceae</taxon>
        <taxon>Tepidamorphus</taxon>
    </lineage>
</organism>
<dbReference type="OrthoDB" id="9810154at2"/>
<name>A0A4R3M1D1_9HYPH</name>
<protein>
    <submittedName>
        <fullName evidence="1">Phosphohistidine phosphatase</fullName>
    </submittedName>
</protein>
<dbReference type="Proteomes" id="UP000295678">
    <property type="component" value="Unassembled WGS sequence"/>
</dbReference>
<dbReference type="Gene3D" id="3.40.50.1240">
    <property type="entry name" value="Phosphoglycerate mutase-like"/>
    <property type="match status" value="1"/>
</dbReference>
<sequence length="172" mass="18410">MPRLLLLRHAKSSWEDPSRTDFERPLNSRGRSSAPLMGAFMAQRGLLPQRVVCSAAQRAVETLALILPHLSTDMDITVTRRLYEADGEGYLKAIRTAGGTAETLLLVGHNPAMEDVAGILAAAGEATALAEMQSKFPTCGLAVIDFDQPRWRDVGPGAGRLTGFHTPASVGS</sequence>
<dbReference type="AlphaFoldDB" id="A0A4R3M1D1"/>
<dbReference type="PANTHER" id="PTHR47623:SF1">
    <property type="entry name" value="OS09G0287300 PROTEIN"/>
    <property type="match status" value="1"/>
</dbReference>
<dbReference type="PANTHER" id="PTHR47623">
    <property type="entry name" value="OS09G0287300 PROTEIN"/>
    <property type="match status" value="1"/>
</dbReference>
<reference evidence="1 2" key="1">
    <citation type="submission" date="2019-03" db="EMBL/GenBank/DDBJ databases">
        <title>Genomic Encyclopedia of Type Strains, Phase IV (KMG-IV): sequencing the most valuable type-strain genomes for metagenomic binning, comparative biology and taxonomic classification.</title>
        <authorList>
            <person name="Goeker M."/>
        </authorList>
    </citation>
    <scope>NUCLEOTIDE SEQUENCE [LARGE SCALE GENOMIC DNA]</scope>
    <source>
        <strain evidence="1 2">DSM 19345</strain>
    </source>
</reference>
<dbReference type="RefSeq" id="WP_132807527.1">
    <property type="nucleotide sequence ID" value="NZ_SMAK01000011.1"/>
</dbReference>
<comment type="caution">
    <text evidence="1">The sequence shown here is derived from an EMBL/GenBank/DDBJ whole genome shotgun (WGS) entry which is preliminary data.</text>
</comment>
<keyword evidence="2" id="KW-1185">Reference proteome</keyword>
<dbReference type="SUPFAM" id="SSF53254">
    <property type="entry name" value="Phosphoglycerate mutase-like"/>
    <property type="match status" value="1"/>
</dbReference>
<dbReference type="InterPro" id="IPR029033">
    <property type="entry name" value="His_PPase_superfam"/>
</dbReference>
<dbReference type="EMBL" id="SMAK01000011">
    <property type="protein sequence ID" value="TCT06456.1"/>
    <property type="molecule type" value="Genomic_DNA"/>
</dbReference>